<dbReference type="Proteomes" id="UP000002012">
    <property type="component" value="Chromosome"/>
</dbReference>
<dbReference type="Gene3D" id="3.10.20.30">
    <property type="match status" value="1"/>
</dbReference>
<dbReference type="InterPro" id="IPR010035">
    <property type="entry name" value="Thi_S"/>
</dbReference>
<dbReference type="HOGENOM" id="CLU_174611_3_0_0"/>
<organism evidence="1 2">
    <name type="scientific">Denitrovibrio acetiphilus (strain DSM 12809 / NBRC 114555 / N2460)</name>
    <dbReference type="NCBI Taxonomy" id="522772"/>
    <lineage>
        <taxon>Bacteria</taxon>
        <taxon>Pseudomonadati</taxon>
        <taxon>Deferribacterota</taxon>
        <taxon>Deferribacteres</taxon>
        <taxon>Deferribacterales</taxon>
        <taxon>Geovibrionaceae</taxon>
        <taxon>Denitrovibrio</taxon>
    </lineage>
</organism>
<dbReference type="AlphaFoldDB" id="D4H1A4"/>
<dbReference type="KEGG" id="dap:Dacet_0046"/>
<accession>D4H1A4</accession>
<dbReference type="PANTHER" id="PTHR34472:SF1">
    <property type="entry name" value="SULFUR CARRIER PROTEIN THIS"/>
    <property type="match status" value="1"/>
</dbReference>
<dbReference type="CDD" id="cd00565">
    <property type="entry name" value="Ubl_ThiS"/>
    <property type="match status" value="1"/>
</dbReference>
<dbReference type="EMBL" id="CP001968">
    <property type="protein sequence ID" value="ADD66852.1"/>
    <property type="molecule type" value="Genomic_DNA"/>
</dbReference>
<evidence type="ECO:0000313" key="1">
    <source>
        <dbReference type="EMBL" id="ADD66852.1"/>
    </source>
</evidence>
<dbReference type="SUPFAM" id="SSF54285">
    <property type="entry name" value="MoaD/ThiS"/>
    <property type="match status" value="1"/>
</dbReference>
<dbReference type="eggNOG" id="COG2104">
    <property type="taxonomic scope" value="Bacteria"/>
</dbReference>
<dbReference type="InterPro" id="IPR003749">
    <property type="entry name" value="ThiS/MoaD-like"/>
</dbReference>
<dbReference type="InParanoid" id="D4H1A4"/>
<dbReference type="STRING" id="522772.Dacet_0046"/>
<sequence length="66" mass="7326">MKIQLNGESVELSDAISLNSLIDRFDMNRETVVVELNGDLPDKSEYDSIVVNEGDRIELIRFVGGG</sequence>
<dbReference type="OrthoDB" id="9810692at2"/>
<dbReference type="RefSeq" id="WP_013009400.1">
    <property type="nucleotide sequence ID" value="NC_013943.1"/>
</dbReference>
<reference evidence="1 2" key="1">
    <citation type="journal article" date="2010" name="Stand. Genomic Sci.">
        <title>Complete genome sequence of Denitrovibrio acetiphilus type strain (N2460).</title>
        <authorList>
            <person name="Kiss H."/>
            <person name="Lang E."/>
            <person name="Lapidus A."/>
            <person name="Copeland A."/>
            <person name="Nolan M."/>
            <person name="Glavina Del Rio T."/>
            <person name="Chen F."/>
            <person name="Lucas S."/>
            <person name="Tice H."/>
            <person name="Cheng J.F."/>
            <person name="Han C."/>
            <person name="Goodwin L."/>
            <person name="Pitluck S."/>
            <person name="Liolios K."/>
            <person name="Pati A."/>
            <person name="Ivanova N."/>
            <person name="Mavromatis K."/>
            <person name="Chen A."/>
            <person name="Palaniappan K."/>
            <person name="Land M."/>
            <person name="Hauser L."/>
            <person name="Chang Y.J."/>
            <person name="Jeffries C.D."/>
            <person name="Detter J.C."/>
            <person name="Brettin T."/>
            <person name="Spring S."/>
            <person name="Rohde M."/>
            <person name="Goker M."/>
            <person name="Woyke T."/>
            <person name="Bristow J."/>
            <person name="Eisen J.A."/>
            <person name="Markowitz V."/>
            <person name="Hugenholtz P."/>
            <person name="Kyrpides N.C."/>
            <person name="Klenk H.P."/>
        </authorList>
    </citation>
    <scope>NUCLEOTIDE SEQUENCE [LARGE SCALE GENOMIC DNA]</scope>
    <source>
        <strain evidence="2">DSM 12809 / NBRC 114555 / N2460</strain>
    </source>
</reference>
<proteinExistence type="predicted"/>
<dbReference type="PaxDb" id="522772-Dacet_0046"/>
<gene>
    <name evidence="1" type="ordered locus">Dacet_0046</name>
</gene>
<dbReference type="InterPro" id="IPR012675">
    <property type="entry name" value="Beta-grasp_dom_sf"/>
</dbReference>
<dbReference type="NCBIfam" id="TIGR01683">
    <property type="entry name" value="thiS"/>
    <property type="match status" value="1"/>
</dbReference>
<dbReference type="Pfam" id="PF02597">
    <property type="entry name" value="ThiS"/>
    <property type="match status" value="1"/>
</dbReference>
<dbReference type="InterPro" id="IPR016155">
    <property type="entry name" value="Mopterin_synth/thiamin_S_b"/>
</dbReference>
<dbReference type="PANTHER" id="PTHR34472">
    <property type="entry name" value="SULFUR CARRIER PROTEIN THIS"/>
    <property type="match status" value="1"/>
</dbReference>
<name>D4H1A4_DENA2</name>
<evidence type="ECO:0000313" key="2">
    <source>
        <dbReference type="Proteomes" id="UP000002012"/>
    </source>
</evidence>
<protein>
    <submittedName>
        <fullName evidence="1">Thiamine biosynthesis protein ThiS</fullName>
    </submittedName>
</protein>
<keyword evidence="2" id="KW-1185">Reference proteome</keyword>